<feature type="compositionally biased region" description="Polar residues" evidence="1">
    <location>
        <begin position="634"/>
        <end position="649"/>
    </location>
</feature>
<dbReference type="InterPro" id="IPR000219">
    <property type="entry name" value="DH_dom"/>
</dbReference>
<evidence type="ECO:0000313" key="3">
    <source>
        <dbReference type="EMBL" id="KAK0956453.1"/>
    </source>
</evidence>
<dbReference type="GO" id="GO:0005634">
    <property type="term" value="C:nucleus"/>
    <property type="evidence" value="ECO:0007669"/>
    <property type="project" value="TreeGrafter"/>
</dbReference>
<feature type="compositionally biased region" description="Polar residues" evidence="1">
    <location>
        <begin position="739"/>
        <end position="760"/>
    </location>
</feature>
<dbReference type="Gene3D" id="2.30.29.30">
    <property type="entry name" value="Pleckstrin-homology domain (PH domain)/Phosphotyrosine-binding domain (PTB)"/>
    <property type="match status" value="1"/>
</dbReference>
<dbReference type="SUPFAM" id="SSF48065">
    <property type="entry name" value="DBL homology domain (DH-domain)"/>
    <property type="match status" value="1"/>
</dbReference>
<dbReference type="EMBL" id="JAUJLE010000436">
    <property type="protein sequence ID" value="KAK0956453.1"/>
    <property type="molecule type" value="Genomic_DNA"/>
</dbReference>
<feature type="region of interest" description="Disordered" evidence="1">
    <location>
        <begin position="1150"/>
        <end position="1173"/>
    </location>
</feature>
<name>A0AAN6H6C3_9PEZI</name>
<reference evidence="3" key="1">
    <citation type="submission" date="2023-06" db="EMBL/GenBank/DDBJ databases">
        <title>Black Yeasts Isolated from many extreme environments.</title>
        <authorList>
            <person name="Coleine C."/>
            <person name="Stajich J.E."/>
            <person name="Selbmann L."/>
        </authorList>
    </citation>
    <scope>NUCLEOTIDE SEQUENCE</scope>
    <source>
        <strain evidence="3">CCFEE 5200</strain>
    </source>
</reference>
<evidence type="ECO:0000313" key="4">
    <source>
        <dbReference type="Proteomes" id="UP001175353"/>
    </source>
</evidence>
<dbReference type="GO" id="GO:0005737">
    <property type="term" value="C:cytoplasm"/>
    <property type="evidence" value="ECO:0007669"/>
    <property type="project" value="TreeGrafter"/>
</dbReference>
<dbReference type="GO" id="GO:0043332">
    <property type="term" value="C:mating projection tip"/>
    <property type="evidence" value="ECO:0007669"/>
    <property type="project" value="TreeGrafter"/>
</dbReference>
<dbReference type="InterPro" id="IPR033511">
    <property type="entry name" value="Cdc24/Scd1_PH_dom"/>
</dbReference>
<dbReference type="Gene3D" id="1.20.900.10">
    <property type="entry name" value="Dbl homology (DH) domain"/>
    <property type="match status" value="1"/>
</dbReference>
<dbReference type="CDD" id="cd00160">
    <property type="entry name" value="RhoGEF"/>
    <property type="match status" value="1"/>
</dbReference>
<dbReference type="SUPFAM" id="SSF50729">
    <property type="entry name" value="PH domain-like"/>
    <property type="match status" value="1"/>
</dbReference>
<dbReference type="SMART" id="SM00325">
    <property type="entry name" value="RhoGEF"/>
    <property type="match status" value="1"/>
</dbReference>
<dbReference type="GO" id="GO:0005085">
    <property type="term" value="F:guanyl-nucleotide exchange factor activity"/>
    <property type="evidence" value="ECO:0007669"/>
    <property type="project" value="InterPro"/>
</dbReference>
<evidence type="ECO:0000256" key="1">
    <source>
        <dbReference type="SAM" id="MobiDB-lite"/>
    </source>
</evidence>
<dbReference type="GO" id="GO:0030010">
    <property type="term" value="P:establishment of cell polarity"/>
    <property type="evidence" value="ECO:0007669"/>
    <property type="project" value="TreeGrafter"/>
</dbReference>
<dbReference type="Pfam" id="PF06395">
    <property type="entry name" value="CDC24"/>
    <property type="match status" value="1"/>
</dbReference>
<evidence type="ECO:0000259" key="2">
    <source>
        <dbReference type="PROSITE" id="PS50010"/>
    </source>
</evidence>
<feature type="compositionally biased region" description="Polar residues" evidence="1">
    <location>
        <begin position="15"/>
        <end position="30"/>
    </location>
</feature>
<feature type="compositionally biased region" description="Polar residues" evidence="1">
    <location>
        <begin position="930"/>
        <end position="967"/>
    </location>
</feature>
<dbReference type="SUPFAM" id="SSF54277">
    <property type="entry name" value="CAD &amp; PB1 domains"/>
    <property type="match status" value="1"/>
</dbReference>
<dbReference type="PANTHER" id="PTHR47339">
    <property type="entry name" value="CELL DIVISION CONTROL PROTEIN 24"/>
    <property type="match status" value="1"/>
</dbReference>
<dbReference type="GO" id="GO:0000935">
    <property type="term" value="C:division septum"/>
    <property type="evidence" value="ECO:0007669"/>
    <property type="project" value="TreeGrafter"/>
</dbReference>
<dbReference type="AlphaFoldDB" id="A0AAN6H6C3"/>
<organism evidence="3 4">
    <name type="scientific">Friedmanniomyces endolithicus</name>
    <dbReference type="NCBI Taxonomy" id="329885"/>
    <lineage>
        <taxon>Eukaryota</taxon>
        <taxon>Fungi</taxon>
        <taxon>Dikarya</taxon>
        <taxon>Ascomycota</taxon>
        <taxon>Pezizomycotina</taxon>
        <taxon>Dothideomycetes</taxon>
        <taxon>Dothideomycetidae</taxon>
        <taxon>Mycosphaerellales</taxon>
        <taxon>Teratosphaeriaceae</taxon>
        <taxon>Friedmanniomyces</taxon>
    </lineage>
</organism>
<feature type="region of interest" description="Disordered" evidence="1">
    <location>
        <begin position="620"/>
        <end position="1065"/>
    </location>
</feature>
<sequence>MEVVSLPSPTAYLTRSHTQPLNAAVSSSTAGHRAKTSFGGASAATRNANMSTHVSHQSSNHSIQSSQPSSRSSDATQGTSHSTLFSAPHLPPGAASMANGEVTATDNVMNSVADASSSLFQICVSLRQRLLGVPGFREWLEEEEEEADDDTDPVTLLWRTFRRGLPLTMLYDTLNPSRPIQLKGIKEEKIGKAATFKFLQACVNDLKFAQEDCFIVTDLYGDDTTGFVKVARVVNRVLDILVSRGLVDDIRPTASDFEQAAKGMKRSQRQHIVHELVSTERTYVQHLELLQAFKHLVEEKGVIPGDAVHDIFLNLNALLDFQRRFLIRVEQTNAQSEEEQNWGKLFILYCEAFKVYEPYIANQRKCEKTVVAEYAKLKDAGGNLEMRQIVESPTSLYGFLMKPFQRLSKYPLLLGDLYNKGDLDEDRKHDLKLGKEAATSILTRTNKAVDREEKAEAVQELRVRVEDWKGHSVGGFGELLLYGTFTVLKSEHLGSGKDGERQYHVYLFENILLCCKDIDPTKPKNKLSNKQLVDRASGKPKLQLKGRIFMQNVTDLVSLAKPGTLRTATNPDDCHILVRSSQRIFWKGDPSIENFIIRFASEDSMKTWAKQIGAQRELFRDNKSVRNSDGSRHGGTSATEFTYMQNQPAMENPYARQEDEMEEDDEVETLVGSGQPSWVGGYPASAMQRDFSQSRNGSSTSLRSRSTTGDSGGGSGMPTPTPLSAVSAGRAPPPRFPQGSMQQQGLTLRTQLSNGQQILSPSARAEQESYFSPATGDSPQSSSRTSTSSTAGMYPFPRQAMPPQQSQNGYHDEGYTGFSEPGHPPAHGRSRFTAPAMGRQKEPSTNGSLTANGGYAMQQPGRQGVVPRPSFPAGSGLHSAQQMPSQPRHRSASSPDIHNGPPGSGQQRAGVPGTALRSQPPVPDVPAGYHQQQPFGGNGVPRSQSGSPANSQMGNGYGPTRQSPQSHLSRERSYQVNGGRHPSQQQQQDPSPTSAYASYDGGRPADLRAMSQRHPSSSRSVTPVYQHRSAGTSSPHPSQSSNANPSDTTPPAAGGTGAGGSGAAPTQLKVKVHCPSASQTLTLVVPLTISYQSLKDRIDAKLQRSTNLSLSERPGKESAVVVKLKYLDEEDFVSILSDEDVMTAFETWREQRGGGGGGDGGGGGGGEGGVGSMGEIELFCQR</sequence>
<dbReference type="PANTHER" id="PTHR47339:SF1">
    <property type="entry name" value="CELL DIVISION CONTROL PROTEIN 24"/>
    <property type="match status" value="1"/>
</dbReference>
<dbReference type="InterPro" id="IPR011993">
    <property type="entry name" value="PH-like_dom_sf"/>
</dbReference>
<dbReference type="Gene3D" id="3.10.20.90">
    <property type="entry name" value="Phosphatidylinositol 3-kinase Catalytic Subunit, Chain A, domain 1"/>
    <property type="match status" value="1"/>
</dbReference>
<feature type="compositionally biased region" description="Gly residues" evidence="1">
    <location>
        <begin position="1153"/>
        <end position="1172"/>
    </location>
</feature>
<feature type="compositionally biased region" description="Polar residues" evidence="1">
    <location>
        <begin position="74"/>
        <end position="85"/>
    </location>
</feature>
<gene>
    <name evidence="3" type="primary">CDC24_3</name>
    <name evidence="3" type="ORF">LTR91_022362</name>
</gene>
<feature type="compositionally biased region" description="Low complexity" evidence="1">
    <location>
        <begin position="693"/>
        <end position="709"/>
    </location>
</feature>
<feature type="compositionally biased region" description="Polar residues" evidence="1">
    <location>
        <begin position="769"/>
        <end position="780"/>
    </location>
</feature>
<dbReference type="CDD" id="cd13246">
    <property type="entry name" value="PH_Scd1"/>
    <property type="match status" value="1"/>
</dbReference>
<feature type="compositionally biased region" description="Low complexity" evidence="1">
    <location>
        <begin position="781"/>
        <end position="790"/>
    </location>
</feature>
<proteinExistence type="predicted"/>
<dbReference type="Proteomes" id="UP001175353">
    <property type="component" value="Unassembled WGS sequence"/>
</dbReference>
<feature type="domain" description="DH" evidence="2">
    <location>
        <begin position="268"/>
        <end position="448"/>
    </location>
</feature>
<dbReference type="InterPro" id="IPR001849">
    <property type="entry name" value="PH_domain"/>
</dbReference>
<feature type="compositionally biased region" description="Polar residues" evidence="1">
    <location>
        <begin position="1013"/>
        <end position="1047"/>
    </location>
</feature>
<protein>
    <submittedName>
        <fullName evidence="3">Guanine nucleotide exchange factor for Cdc42p</fullName>
    </submittedName>
</protein>
<dbReference type="Pfam" id="PF00621">
    <property type="entry name" value="RhoGEF"/>
    <property type="match status" value="1"/>
</dbReference>
<feature type="compositionally biased region" description="Acidic residues" evidence="1">
    <location>
        <begin position="659"/>
        <end position="668"/>
    </location>
</feature>
<feature type="compositionally biased region" description="Low complexity" evidence="1">
    <location>
        <begin position="53"/>
        <end position="73"/>
    </location>
</feature>
<dbReference type="PROSITE" id="PS50010">
    <property type="entry name" value="DH_2"/>
    <property type="match status" value="1"/>
</dbReference>
<accession>A0AAN6H6C3</accession>
<dbReference type="InterPro" id="IPR010481">
    <property type="entry name" value="Cdc24/Scd1_N"/>
</dbReference>
<comment type="caution">
    <text evidence="3">The sequence shown here is derived from an EMBL/GenBank/DDBJ whole genome shotgun (WGS) entry which is preliminary data.</text>
</comment>
<dbReference type="SMART" id="SM00233">
    <property type="entry name" value="PH"/>
    <property type="match status" value="1"/>
</dbReference>
<feature type="region of interest" description="Disordered" evidence="1">
    <location>
        <begin position="15"/>
        <end position="98"/>
    </location>
</feature>
<dbReference type="InterPro" id="IPR035899">
    <property type="entry name" value="DBL_dom_sf"/>
</dbReference>
<dbReference type="Pfam" id="PF15411">
    <property type="entry name" value="PH_10"/>
    <property type="match status" value="1"/>
</dbReference>
<dbReference type="InterPro" id="IPR053026">
    <property type="entry name" value="CDC42_GEF"/>
</dbReference>
<feature type="compositionally biased region" description="Basic and acidic residues" evidence="1">
    <location>
        <begin position="620"/>
        <end position="632"/>
    </location>
</feature>
<dbReference type="GO" id="GO:0031106">
    <property type="term" value="P:septin ring organization"/>
    <property type="evidence" value="ECO:0007669"/>
    <property type="project" value="TreeGrafter"/>
</dbReference>
<dbReference type="CDD" id="cd05992">
    <property type="entry name" value="PB1"/>
    <property type="match status" value="1"/>
</dbReference>
<keyword evidence="4" id="KW-1185">Reference proteome</keyword>